<evidence type="ECO:0000256" key="2">
    <source>
        <dbReference type="ARBA" id="ARBA00022583"/>
    </source>
</evidence>
<dbReference type="RefSeq" id="XP_004348197.1">
    <property type="nucleotide sequence ID" value="XM_004348147.2"/>
</dbReference>
<feature type="region of interest" description="Disordered" evidence="5">
    <location>
        <begin position="470"/>
        <end position="589"/>
    </location>
</feature>
<feature type="domain" description="ENTH" evidence="6">
    <location>
        <begin position="19"/>
        <end position="151"/>
    </location>
</feature>
<comment type="subcellular location">
    <subcellularLocation>
        <location evidence="1">Membrane</location>
        <location evidence="1">Clathrin-coated pit</location>
    </subcellularLocation>
</comment>
<keyword evidence="2" id="KW-0254">Endocytosis</keyword>
<dbReference type="Gene3D" id="1.25.40.90">
    <property type="match status" value="1"/>
</dbReference>
<reference evidence="8" key="1">
    <citation type="submission" date="2011-02" db="EMBL/GenBank/DDBJ databases">
        <title>The Genome Sequence of Capsaspora owczarzaki ATCC 30864.</title>
        <authorList>
            <person name="Russ C."/>
            <person name="Cuomo C."/>
            <person name="Burger G."/>
            <person name="Gray M.W."/>
            <person name="Holland P.W.H."/>
            <person name="King N."/>
            <person name="Lang F.B.F."/>
            <person name="Roger A.J."/>
            <person name="Ruiz-Trillo I."/>
            <person name="Young S.K."/>
            <person name="Zeng Q."/>
            <person name="Gargeya S."/>
            <person name="Alvarado L."/>
            <person name="Berlin A."/>
            <person name="Chapman S.B."/>
            <person name="Chen Z."/>
            <person name="Freedman E."/>
            <person name="Gellesch M."/>
            <person name="Goldberg J."/>
            <person name="Griggs A."/>
            <person name="Gujja S."/>
            <person name="Heilman E."/>
            <person name="Heiman D."/>
            <person name="Howarth C."/>
            <person name="Mehta T."/>
            <person name="Neiman D."/>
            <person name="Pearson M."/>
            <person name="Roberts A."/>
            <person name="Saif S."/>
            <person name="Shea T."/>
            <person name="Shenoy N."/>
            <person name="Sisk P."/>
            <person name="Stolte C."/>
            <person name="Sykes S."/>
            <person name="White J."/>
            <person name="Yandava C."/>
            <person name="Haas B."/>
            <person name="Nusbaum C."/>
            <person name="Birren B."/>
        </authorList>
    </citation>
    <scope>NUCLEOTIDE SEQUENCE</scope>
    <source>
        <strain evidence="8">ATCC 30864</strain>
    </source>
</reference>
<dbReference type="InterPro" id="IPR014712">
    <property type="entry name" value="ANTH_dom_sf"/>
</dbReference>
<dbReference type="STRING" id="595528.A0A0D2VRT5"/>
<dbReference type="InterPro" id="IPR011417">
    <property type="entry name" value="ANTH_dom"/>
</dbReference>
<dbReference type="GO" id="GO:0006900">
    <property type="term" value="P:vesicle budding from membrane"/>
    <property type="evidence" value="ECO:0007669"/>
    <property type="project" value="TreeGrafter"/>
</dbReference>
<keyword evidence="4" id="KW-0168">Coated pit</keyword>
<protein>
    <recommendedName>
        <fullName evidence="6">ENTH domain-containing protein</fullName>
    </recommendedName>
</protein>
<feature type="compositionally biased region" description="Low complexity" evidence="5">
    <location>
        <begin position="477"/>
        <end position="541"/>
    </location>
</feature>
<keyword evidence="8" id="KW-1185">Reference proteome</keyword>
<dbReference type="GO" id="GO:0032050">
    <property type="term" value="F:clathrin heavy chain binding"/>
    <property type="evidence" value="ECO:0007669"/>
    <property type="project" value="TreeGrafter"/>
</dbReference>
<dbReference type="Proteomes" id="UP000008743">
    <property type="component" value="Unassembled WGS sequence"/>
</dbReference>
<dbReference type="AlphaFoldDB" id="A0A0D2VRT5"/>
<feature type="compositionally biased region" description="Low complexity" evidence="5">
    <location>
        <begin position="359"/>
        <end position="370"/>
    </location>
</feature>
<sequence length="589" mass="63892">MRKGTTVMGTLTDRVDVVKHSLGSDTIAVAVVKATNNDICAPKRKHVENILNHLSFSGGISPNELVRLLHERLQTKNWVSVFKTLIVYHILMRDGQERFSRYLGEARLNLNVLNFLDKSNPQAYDMSGFIRRYARYLETRVATFSQLDLDPIRRAPSAEKHIKTLPVAALFSEAHSFQVLVDSLLEMQAREDEMNNYVISAAFVYLMKDLIRLYAVLNDYVIRILEIFFDLDKTGAKEALEIYKKYLHETGIMMKFMELARISQIISDDEVPDLAQAPTALLKALEEHVRNFDIRSTPAPSASSSVAADIVLPLNGRPRAPSDAAAPSASNGSTGNSGGFASFHQKTAPGPARPPPPAAAAATSAAAPRTAPAPGPSASPAGRADLLGGDKQQSLNKQIDLLSLDDFDPISSKGGAQPVSMPASRPSAPAVYGQQPSGFGQVAPAARGSVPTAYAQPAYNASQFVPAQSFSPSTSYQQQPFGQPYAQQPFGQQPFGAQQQPFAAQPFAAQQQPYGQPFGAPQQQQPFGQSFSPVPQQQQAFGAPQSTNPFGAPFAPQQANPFGQPQQQQPQQQQQRSNFASDPFANPFA</sequence>
<dbReference type="InterPro" id="IPR045192">
    <property type="entry name" value="AP180-like"/>
</dbReference>
<dbReference type="GO" id="GO:0072583">
    <property type="term" value="P:clathrin-dependent endocytosis"/>
    <property type="evidence" value="ECO:0007669"/>
    <property type="project" value="InterPro"/>
</dbReference>
<evidence type="ECO:0000256" key="1">
    <source>
        <dbReference type="ARBA" id="ARBA00004600"/>
    </source>
</evidence>
<feature type="region of interest" description="Disordered" evidence="5">
    <location>
        <begin position="317"/>
        <end position="388"/>
    </location>
</feature>
<organism evidence="7 8">
    <name type="scientific">Capsaspora owczarzaki (strain ATCC 30864)</name>
    <dbReference type="NCBI Taxonomy" id="595528"/>
    <lineage>
        <taxon>Eukaryota</taxon>
        <taxon>Filasterea</taxon>
        <taxon>Capsaspora</taxon>
    </lineage>
</organism>
<evidence type="ECO:0000259" key="6">
    <source>
        <dbReference type="PROSITE" id="PS50942"/>
    </source>
</evidence>
<dbReference type="Gene3D" id="1.20.58.150">
    <property type="entry name" value="ANTH domain"/>
    <property type="match status" value="1"/>
</dbReference>
<dbReference type="PANTHER" id="PTHR22951:SF5">
    <property type="entry name" value="PHOSPHATIDYLINOSITOL-BINDING CLATHRIN ASSEMBLY PROTEIN LAP"/>
    <property type="match status" value="1"/>
</dbReference>
<name>A0A0D2VRT5_CAPO3</name>
<dbReference type="EMBL" id="KE346365">
    <property type="protein sequence ID" value="KJE93607.1"/>
    <property type="molecule type" value="Genomic_DNA"/>
</dbReference>
<evidence type="ECO:0000313" key="8">
    <source>
        <dbReference type="Proteomes" id="UP000008743"/>
    </source>
</evidence>
<dbReference type="OMA" id="AWTIVFK"/>
<dbReference type="PROSITE" id="PS50942">
    <property type="entry name" value="ENTH"/>
    <property type="match status" value="1"/>
</dbReference>
<dbReference type="GO" id="GO:0005905">
    <property type="term" value="C:clathrin-coated pit"/>
    <property type="evidence" value="ECO:0007669"/>
    <property type="project" value="UniProtKB-SubCell"/>
</dbReference>
<dbReference type="InParanoid" id="A0A0D2VRT5"/>
<evidence type="ECO:0000256" key="3">
    <source>
        <dbReference type="ARBA" id="ARBA00023136"/>
    </source>
</evidence>
<feature type="compositionally biased region" description="Low complexity" evidence="5">
    <location>
        <begin position="317"/>
        <end position="350"/>
    </location>
</feature>
<dbReference type="GO" id="GO:0000149">
    <property type="term" value="F:SNARE binding"/>
    <property type="evidence" value="ECO:0007669"/>
    <property type="project" value="TreeGrafter"/>
</dbReference>
<dbReference type="SUPFAM" id="SSF89009">
    <property type="entry name" value="GAT-like domain"/>
    <property type="match status" value="1"/>
</dbReference>
<dbReference type="InterPro" id="IPR013809">
    <property type="entry name" value="ENTH"/>
</dbReference>
<dbReference type="GO" id="GO:0005546">
    <property type="term" value="F:phosphatidylinositol-4,5-bisphosphate binding"/>
    <property type="evidence" value="ECO:0007669"/>
    <property type="project" value="TreeGrafter"/>
</dbReference>
<dbReference type="GO" id="GO:0005545">
    <property type="term" value="F:1-phosphatidylinositol binding"/>
    <property type="evidence" value="ECO:0007669"/>
    <property type="project" value="InterPro"/>
</dbReference>
<dbReference type="GO" id="GO:0030136">
    <property type="term" value="C:clathrin-coated vesicle"/>
    <property type="evidence" value="ECO:0007669"/>
    <property type="project" value="InterPro"/>
</dbReference>
<evidence type="ECO:0000256" key="5">
    <source>
        <dbReference type="SAM" id="MobiDB-lite"/>
    </source>
</evidence>
<dbReference type="PANTHER" id="PTHR22951">
    <property type="entry name" value="CLATHRIN ASSEMBLY PROTEIN"/>
    <property type="match status" value="1"/>
</dbReference>
<dbReference type="GO" id="GO:0048268">
    <property type="term" value="P:clathrin coat assembly"/>
    <property type="evidence" value="ECO:0007669"/>
    <property type="project" value="InterPro"/>
</dbReference>
<dbReference type="OrthoDB" id="44015at2759"/>
<dbReference type="PhylomeDB" id="A0A0D2VRT5"/>
<dbReference type="Pfam" id="PF07651">
    <property type="entry name" value="ANTH"/>
    <property type="match status" value="1"/>
</dbReference>
<dbReference type="eggNOG" id="KOG0251">
    <property type="taxonomic scope" value="Eukaryota"/>
</dbReference>
<dbReference type="InterPro" id="IPR008942">
    <property type="entry name" value="ENTH_VHS"/>
</dbReference>
<dbReference type="SMART" id="SM00273">
    <property type="entry name" value="ENTH"/>
    <property type="match status" value="1"/>
</dbReference>
<dbReference type="SUPFAM" id="SSF48464">
    <property type="entry name" value="ENTH/VHS domain"/>
    <property type="match status" value="1"/>
</dbReference>
<keyword evidence="3" id="KW-0472">Membrane</keyword>
<evidence type="ECO:0000256" key="4">
    <source>
        <dbReference type="ARBA" id="ARBA00023176"/>
    </source>
</evidence>
<feature type="compositionally biased region" description="Low complexity" evidence="5">
    <location>
        <begin position="548"/>
        <end position="575"/>
    </location>
</feature>
<feature type="region of interest" description="Disordered" evidence="5">
    <location>
        <begin position="413"/>
        <end position="444"/>
    </location>
</feature>
<accession>A0A0D2VRT5</accession>
<dbReference type="CDD" id="cd03564">
    <property type="entry name" value="ANTH_N"/>
    <property type="match status" value="1"/>
</dbReference>
<gene>
    <name evidence="7" type="ORF">CAOG_004369</name>
</gene>
<dbReference type="InterPro" id="IPR048050">
    <property type="entry name" value="ANTH_N_plant"/>
</dbReference>
<evidence type="ECO:0000313" key="7">
    <source>
        <dbReference type="EMBL" id="KJE93607.1"/>
    </source>
</evidence>
<proteinExistence type="predicted"/>